<evidence type="ECO:0000256" key="3">
    <source>
        <dbReference type="ARBA" id="ARBA00022605"/>
    </source>
</evidence>
<evidence type="ECO:0000256" key="8">
    <source>
        <dbReference type="ARBA" id="ARBA00025299"/>
    </source>
</evidence>
<evidence type="ECO:0000256" key="1">
    <source>
        <dbReference type="ARBA" id="ARBA00005091"/>
    </source>
</evidence>
<evidence type="ECO:0000313" key="14">
    <source>
        <dbReference type="EMBL" id="PKQ28259.1"/>
    </source>
</evidence>
<evidence type="ECO:0000256" key="9">
    <source>
        <dbReference type="ARBA" id="ARBA00047838"/>
    </source>
</evidence>
<comment type="catalytic activity">
    <reaction evidence="9 11">
        <text>5-[(5-phospho-1-deoxy-D-ribulos-1-ylimino)methylamino]-1-(5-phospho-beta-D-ribosyl)imidazole-4-carboxamide + L-glutamine = D-erythro-1-(imidazol-4-yl)glycerol 3-phosphate + 5-amino-1-(5-phospho-beta-D-ribosyl)imidazole-4-carboxamide + L-glutamate + H(+)</text>
        <dbReference type="Rhea" id="RHEA:24793"/>
        <dbReference type="ChEBI" id="CHEBI:15378"/>
        <dbReference type="ChEBI" id="CHEBI:29985"/>
        <dbReference type="ChEBI" id="CHEBI:58278"/>
        <dbReference type="ChEBI" id="CHEBI:58359"/>
        <dbReference type="ChEBI" id="CHEBI:58475"/>
        <dbReference type="ChEBI" id="CHEBI:58525"/>
        <dbReference type="EC" id="4.3.2.10"/>
    </reaction>
</comment>
<dbReference type="EC" id="4.3.2.10" evidence="11"/>
<dbReference type="HAMAP" id="MF_00278">
    <property type="entry name" value="HisH"/>
    <property type="match status" value="1"/>
</dbReference>
<dbReference type="SUPFAM" id="SSF52317">
    <property type="entry name" value="Class I glutamine amidotransferase-like"/>
    <property type="match status" value="1"/>
</dbReference>
<keyword evidence="4 11" id="KW-0378">Hydrolase</keyword>
<comment type="pathway">
    <text evidence="1 11">Amino-acid biosynthesis; L-histidine biosynthesis; L-histidine from 5-phospho-alpha-D-ribose 1-diphosphate: step 5/9.</text>
</comment>
<feature type="active site" description="Nucleophile" evidence="11 12">
    <location>
        <position position="81"/>
    </location>
</feature>
<comment type="caution">
    <text evidence="14">The sequence shown here is derived from an EMBL/GenBank/DDBJ whole genome shotgun (WGS) entry which is preliminary data.</text>
</comment>
<sequence>MALIGVIDYGVGNLHSVQKGLEKVGVDAVICSHARELDGFDGLVLPGVGAFGDAMKSLMRLNMDTAILNYIETGRHVLGICLGMQLLFEYSEEHGRNEGLGVVPGGVVRLPDSVKVPHMGWNVLGVKRPNPLFEGIGKDARFYFVHSFYCAPADDSWTIGTTEYGLEFACAMGKDNVWGAQFHPEKSSLLGLEMLKNFGRLAGACA</sequence>
<keyword evidence="7 11" id="KW-0456">Lyase</keyword>
<evidence type="ECO:0000259" key="13">
    <source>
        <dbReference type="Pfam" id="PF00117"/>
    </source>
</evidence>
<dbReference type="EMBL" id="PHEX01000025">
    <property type="protein sequence ID" value="PKQ28259.1"/>
    <property type="molecule type" value="Genomic_DNA"/>
</dbReference>
<dbReference type="CDD" id="cd01748">
    <property type="entry name" value="GATase1_IGP_Synthase"/>
    <property type="match status" value="1"/>
</dbReference>
<dbReference type="Gene3D" id="3.40.50.880">
    <property type="match status" value="1"/>
</dbReference>
<feature type="active site" evidence="11 12">
    <location>
        <position position="183"/>
    </location>
</feature>
<dbReference type="Pfam" id="PF00117">
    <property type="entry name" value="GATase"/>
    <property type="match status" value="1"/>
</dbReference>
<accession>A0A2N3G6A8</accession>
<name>A0A2N3G6A8_9ACTN</name>
<dbReference type="GO" id="GO:0000107">
    <property type="term" value="F:imidazoleglycerol-phosphate synthase activity"/>
    <property type="evidence" value="ECO:0007669"/>
    <property type="project" value="UniProtKB-UniRule"/>
</dbReference>
<feature type="domain" description="Glutamine amidotransferase" evidence="13">
    <location>
        <begin position="6"/>
        <end position="198"/>
    </location>
</feature>
<dbReference type="InterPro" id="IPR010139">
    <property type="entry name" value="Imidazole-glycPsynth_HisH"/>
</dbReference>
<comment type="catalytic activity">
    <reaction evidence="10 11">
        <text>L-glutamine + H2O = L-glutamate + NH4(+)</text>
        <dbReference type="Rhea" id="RHEA:15889"/>
        <dbReference type="ChEBI" id="CHEBI:15377"/>
        <dbReference type="ChEBI" id="CHEBI:28938"/>
        <dbReference type="ChEBI" id="CHEBI:29985"/>
        <dbReference type="ChEBI" id="CHEBI:58359"/>
        <dbReference type="EC" id="3.5.1.2"/>
    </reaction>
</comment>
<keyword evidence="5 11" id="KW-0315">Glutamine amidotransferase</keyword>
<dbReference type="PIRSF" id="PIRSF000495">
    <property type="entry name" value="Amidotransf_hisH"/>
    <property type="match status" value="1"/>
</dbReference>
<dbReference type="Proteomes" id="UP000233654">
    <property type="component" value="Unassembled WGS sequence"/>
</dbReference>
<reference evidence="14 15" key="1">
    <citation type="journal article" date="2017" name="ISME J.">
        <title>Potential for microbial H2 and metal transformations associated with novel bacteria and archaea in deep terrestrial subsurface sediments.</title>
        <authorList>
            <person name="Hernsdorf A.W."/>
            <person name="Amano Y."/>
            <person name="Miyakawa K."/>
            <person name="Ise K."/>
            <person name="Suzuki Y."/>
            <person name="Anantharaman K."/>
            <person name="Probst A."/>
            <person name="Burstein D."/>
            <person name="Thomas B.C."/>
            <person name="Banfield J.F."/>
        </authorList>
    </citation>
    <scope>NUCLEOTIDE SEQUENCE [LARGE SCALE GENOMIC DNA]</scope>
    <source>
        <strain evidence="14">HGW-Actinobacteria-3</strain>
    </source>
</reference>
<dbReference type="InterPro" id="IPR017926">
    <property type="entry name" value="GATASE"/>
</dbReference>
<feature type="active site" evidence="11 12">
    <location>
        <position position="185"/>
    </location>
</feature>
<evidence type="ECO:0000256" key="12">
    <source>
        <dbReference type="PIRSR" id="PIRSR000495-1"/>
    </source>
</evidence>
<dbReference type="GO" id="GO:0000105">
    <property type="term" value="P:L-histidine biosynthetic process"/>
    <property type="evidence" value="ECO:0007669"/>
    <property type="project" value="UniProtKB-UniRule"/>
</dbReference>
<gene>
    <name evidence="11 14" type="primary">hisH</name>
    <name evidence="14" type="ORF">CVT63_03780</name>
</gene>
<organism evidence="14 15">
    <name type="scientific">Candidatus Anoxymicrobium japonicum</name>
    <dbReference type="NCBI Taxonomy" id="2013648"/>
    <lineage>
        <taxon>Bacteria</taxon>
        <taxon>Bacillati</taxon>
        <taxon>Actinomycetota</taxon>
        <taxon>Candidatus Geothermincolia</taxon>
        <taxon>Candidatus Geothermincolales</taxon>
        <taxon>Candidatus Anoxymicrobiaceae</taxon>
        <taxon>Candidatus Anoxymicrobium</taxon>
    </lineage>
</organism>
<comment type="subunit">
    <text evidence="2 11">Heterodimer of HisH and HisF.</text>
</comment>
<evidence type="ECO:0000256" key="2">
    <source>
        <dbReference type="ARBA" id="ARBA00011152"/>
    </source>
</evidence>
<evidence type="ECO:0000256" key="7">
    <source>
        <dbReference type="ARBA" id="ARBA00023239"/>
    </source>
</evidence>
<dbReference type="GO" id="GO:0004359">
    <property type="term" value="F:glutaminase activity"/>
    <property type="evidence" value="ECO:0007669"/>
    <property type="project" value="UniProtKB-EC"/>
</dbReference>
<evidence type="ECO:0000256" key="6">
    <source>
        <dbReference type="ARBA" id="ARBA00023102"/>
    </source>
</evidence>
<dbReference type="EC" id="3.5.1.2" evidence="11"/>
<dbReference type="PROSITE" id="PS51273">
    <property type="entry name" value="GATASE_TYPE_1"/>
    <property type="match status" value="1"/>
</dbReference>
<keyword evidence="11" id="KW-0963">Cytoplasm</keyword>
<dbReference type="PANTHER" id="PTHR42701">
    <property type="entry name" value="IMIDAZOLE GLYCEROL PHOSPHATE SYNTHASE SUBUNIT HISH"/>
    <property type="match status" value="1"/>
</dbReference>
<evidence type="ECO:0000313" key="15">
    <source>
        <dbReference type="Proteomes" id="UP000233654"/>
    </source>
</evidence>
<dbReference type="PANTHER" id="PTHR42701:SF1">
    <property type="entry name" value="IMIDAZOLE GLYCEROL PHOSPHATE SYNTHASE SUBUNIT HISH"/>
    <property type="match status" value="1"/>
</dbReference>
<protein>
    <recommendedName>
        <fullName evidence="11">Imidazole glycerol phosphate synthase subunit HisH</fullName>
        <ecNumber evidence="11">4.3.2.10</ecNumber>
    </recommendedName>
    <alternativeName>
        <fullName evidence="11">IGP synthase glutaminase subunit</fullName>
        <ecNumber evidence="11">3.5.1.2</ecNumber>
    </alternativeName>
    <alternativeName>
        <fullName evidence="11">IGP synthase subunit HisH</fullName>
    </alternativeName>
    <alternativeName>
        <fullName evidence="11">ImGP synthase subunit HisH</fullName>
        <shortName evidence="11">IGPS subunit HisH</shortName>
    </alternativeName>
</protein>
<dbReference type="GO" id="GO:0016829">
    <property type="term" value="F:lyase activity"/>
    <property type="evidence" value="ECO:0007669"/>
    <property type="project" value="UniProtKB-KW"/>
</dbReference>
<evidence type="ECO:0000256" key="11">
    <source>
        <dbReference type="HAMAP-Rule" id="MF_00278"/>
    </source>
</evidence>
<comment type="function">
    <text evidence="8 11">IGPS catalyzes the conversion of PRFAR and glutamine to IGP, AICAR and glutamate. The HisH subunit catalyzes the hydrolysis of glutamine to glutamate and ammonia as part of the synthesis of IGP and AICAR. The resulting ammonia molecule is channeled to the active site of HisF.</text>
</comment>
<proteinExistence type="inferred from homology"/>
<dbReference type="InterPro" id="IPR029062">
    <property type="entry name" value="Class_I_gatase-like"/>
</dbReference>
<keyword evidence="6 11" id="KW-0368">Histidine biosynthesis</keyword>
<keyword evidence="3 11" id="KW-0028">Amino-acid biosynthesis</keyword>
<dbReference type="UniPathway" id="UPA00031">
    <property type="reaction ID" value="UER00010"/>
</dbReference>
<comment type="subcellular location">
    <subcellularLocation>
        <location evidence="11">Cytoplasm</location>
    </subcellularLocation>
</comment>
<dbReference type="NCBIfam" id="TIGR01855">
    <property type="entry name" value="IMP_synth_hisH"/>
    <property type="match status" value="1"/>
</dbReference>
<evidence type="ECO:0000256" key="4">
    <source>
        <dbReference type="ARBA" id="ARBA00022801"/>
    </source>
</evidence>
<evidence type="ECO:0000256" key="5">
    <source>
        <dbReference type="ARBA" id="ARBA00022962"/>
    </source>
</evidence>
<dbReference type="GO" id="GO:0005737">
    <property type="term" value="C:cytoplasm"/>
    <property type="evidence" value="ECO:0007669"/>
    <property type="project" value="UniProtKB-SubCell"/>
</dbReference>
<evidence type="ECO:0000256" key="10">
    <source>
        <dbReference type="ARBA" id="ARBA00049534"/>
    </source>
</evidence>
<dbReference type="AlphaFoldDB" id="A0A2N3G6A8"/>